<proteinExistence type="predicted"/>
<dbReference type="SMART" id="SM00382">
    <property type="entry name" value="AAA"/>
    <property type="match status" value="1"/>
</dbReference>
<dbReference type="InterPro" id="IPR003593">
    <property type="entry name" value="AAA+_ATPase"/>
</dbReference>
<gene>
    <name evidence="4" type="primary">CAF16</name>
    <name evidence="4" type="ORF">HK099_000484</name>
</gene>
<evidence type="ECO:0000256" key="2">
    <source>
        <dbReference type="ARBA" id="ARBA00022840"/>
    </source>
</evidence>
<feature type="domain" description="ABC transporter" evidence="3">
    <location>
        <begin position="7"/>
        <end position="230"/>
    </location>
</feature>
<dbReference type="GO" id="GO:0005524">
    <property type="term" value="F:ATP binding"/>
    <property type="evidence" value="ECO:0007669"/>
    <property type="project" value="UniProtKB-KW"/>
</dbReference>
<dbReference type="Proteomes" id="UP001211065">
    <property type="component" value="Unassembled WGS sequence"/>
</dbReference>
<protein>
    <submittedName>
        <fullName evidence="4">CCR4-NOT regulatory complex component</fullName>
    </submittedName>
</protein>
<reference evidence="4" key="1">
    <citation type="submission" date="2020-05" db="EMBL/GenBank/DDBJ databases">
        <title>Phylogenomic resolution of chytrid fungi.</title>
        <authorList>
            <person name="Stajich J.E."/>
            <person name="Amses K."/>
            <person name="Simmons R."/>
            <person name="Seto K."/>
            <person name="Myers J."/>
            <person name="Bonds A."/>
            <person name="Quandt C.A."/>
            <person name="Barry K."/>
            <person name="Liu P."/>
            <person name="Grigoriev I."/>
            <person name="Longcore J.E."/>
            <person name="James T.Y."/>
        </authorList>
    </citation>
    <scope>NUCLEOTIDE SEQUENCE</scope>
    <source>
        <strain evidence="4">JEL0476</strain>
    </source>
</reference>
<dbReference type="PROSITE" id="PS50893">
    <property type="entry name" value="ABC_TRANSPORTER_2"/>
    <property type="match status" value="1"/>
</dbReference>
<keyword evidence="5" id="KW-1185">Reference proteome</keyword>
<name>A0AAD5U483_9FUNG</name>
<dbReference type="InterPro" id="IPR027417">
    <property type="entry name" value="P-loop_NTPase"/>
</dbReference>
<dbReference type="SUPFAM" id="SSF52540">
    <property type="entry name" value="P-loop containing nucleoside triphosphate hydrolases"/>
    <property type="match status" value="1"/>
</dbReference>
<dbReference type="Pfam" id="PF00005">
    <property type="entry name" value="ABC_tran"/>
    <property type="match status" value="1"/>
</dbReference>
<dbReference type="PANTHER" id="PTHR43158">
    <property type="entry name" value="SKFA PEPTIDE EXPORT ATP-BINDING PROTEIN SKFE"/>
    <property type="match status" value="1"/>
</dbReference>
<evidence type="ECO:0000313" key="4">
    <source>
        <dbReference type="EMBL" id="KAJ3223944.1"/>
    </source>
</evidence>
<comment type="caution">
    <text evidence="4">The sequence shown here is derived from an EMBL/GenBank/DDBJ whole genome shotgun (WGS) entry which is preliminary data.</text>
</comment>
<dbReference type="AlphaFoldDB" id="A0AAD5U483"/>
<dbReference type="Gene3D" id="3.40.50.300">
    <property type="entry name" value="P-loop containing nucleotide triphosphate hydrolases"/>
    <property type="match status" value="1"/>
</dbReference>
<keyword evidence="1" id="KW-0547">Nucleotide-binding</keyword>
<evidence type="ECO:0000259" key="3">
    <source>
        <dbReference type="PROSITE" id="PS50893"/>
    </source>
</evidence>
<evidence type="ECO:0000256" key="1">
    <source>
        <dbReference type="ARBA" id="ARBA00022741"/>
    </source>
</evidence>
<accession>A0AAD5U483</accession>
<dbReference type="GO" id="GO:0016887">
    <property type="term" value="F:ATP hydrolysis activity"/>
    <property type="evidence" value="ECO:0007669"/>
    <property type="project" value="InterPro"/>
</dbReference>
<organism evidence="4 5">
    <name type="scientific">Clydaea vesicula</name>
    <dbReference type="NCBI Taxonomy" id="447962"/>
    <lineage>
        <taxon>Eukaryota</taxon>
        <taxon>Fungi</taxon>
        <taxon>Fungi incertae sedis</taxon>
        <taxon>Chytridiomycota</taxon>
        <taxon>Chytridiomycota incertae sedis</taxon>
        <taxon>Chytridiomycetes</taxon>
        <taxon>Lobulomycetales</taxon>
        <taxon>Lobulomycetaceae</taxon>
        <taxon>Clydaea</taxon>
    </lineage>
</organism>
<dbReference type="EMBL" id="JADGJW010000111">
    <property type="protein sequence ID" value="KAJ3223944.1"/>
    <property type="molecule type" value="Genomic_DNA"/>
</dbReference>
<dbReference type="InterPro" id="IPR003439">
    <property type="entry name" value="ABC_transporter-like_ATP-bd"/>
</dbReference>
<evidence type="ECO:0000313" key="5">
    <source>
        <dbReference type="Proteomes" id="UP001211065"/>
    </source>
</evidence>
<sequence>MQTNNAIEVKDLNFSFGAEPVLQDFSLTLPKGSRCLLTGANGAGKSTILRILAGKRLARGNLLVLGVDPFNETPTGVTYLGTEWASNIYVKRDVAVSRLLLTLGALNNQKRCEELMEVMDVNPHWHMHELSDGQRRRVQIVLGLMGQWDMLLLDEVTTDLDVLVRANLLRFLKKESETRKVTIIYATHIFDFLTDFPTHICHMTFGTVTRFKSFENFPELQNSSLLLIVEEWLKVDYKRRKDMEAAKHGGEVLKSRWEILKDNMKQYGDKYYNYYNGENQ</sequence>
<dbReference type="CDD" id="cd00267">
    <property type="entry name" value="ABC_ATPase"/>
    <property type="match status" value="1"/>
</dbReference>
<keyword evidence="2" id="KW-0067">ATP-binding</keyword>
<dbReference type="PANTHER" id="PTHR43158:SF2">
    <property type="entry name" value="SKFA PEPTIDE EXPORT ATP-BINDING PROTEIN SKFE"/>
    <property type="match status" value="1"/>
</dbReference>